<dbReference type="RefSeq" id="WP_281218494.1">
    <property type="nucleotide sequence ID" value="NZ_FNHP01000002.1"/>
</dbReference>
<dbReference type="EMBL" id="FNHP01000002">
    <property type="protein sequence ID" value="SDM07471.1"/>
    <property type="molecule type" value="Genomic_DNA"/>
</dbReference>
<proteinExistence type="predicted"/>
<dbReference type="AlphaFoldDB" id="A0A1G9Q9Q9"/>
<organism evidence="2 3">
    <name type="scientific">Oryzisolibacter propanilivorax</name>
    <dbReference type="NCBI Taxonomy" id="1527607"/>
    <lineage>
        <taxon>Bacteria</taxon>
        <taxon>Pseudomonadati</taxon>
        <taxon>Pseudomonadota</taxon>
        <taxon>Betaproteobacteria</taxon>
        <taxon>Burkholderiales</taxon>
        <taxon>Comamonadaceae</taxon>
        <taxon>Oryzisolibacter</taxon>
    </lineage>
</organism>
<reference evidence="3" key="1">
    <citation type="submission" date="2016-10" db="EMBL/GenBank/DDBJ databases">
        <authorList>
            <person name="Varghese N."/>
            <person name="Submissions S."/>
        </authorList>
    </citation>
    <scope>NUCLEOTIDE SEQUENCE [LARGE SCALE GENOMIC DNA]</scope>
    <source>
        <strain evidence="3">EPL6</strain>
    </source>
</reference>
<name>A0A1G9Q9Q9_9BURK</name>
<feature type="signal peptide" evidence="1">
    <location>
        <begin position="1"/>
        <end position="30"/>
    </location>
</feature>
<evidence type="ECO:0000313" key="3">
    <source>
        <dbReference type="Proteomes" id="UP000198552"/>
    </source>
</evidence>
<dbReference type="Proteomes" id="UP000198552">
    <property type="component" value="Unassembled WGS sequence"/>
</dbReference>
<accession>A0A1G9Q9Q9</accession>
<keyword evidence="1" id="KW-0732">Signal</keyword>
<evidence type="ECO:0000256" key="1">
    <source>
        <dbReference type="SAM" id="SignalP"/>
    </source>
</evidence>
<sequence>MATTLSRSFSAARLLGAGLLTAAAASAAHAAHPLVTDDSGT</sequence>
<gene>
    <name evidence="2" type="ORF">SAMN05428957_102142</name>
</gene>
<evidence type="ECO:0000313" key="2">
    <source>
        <dbReference type="EMBL" id="SDM07471.1"/>
    </source>
</evidence>
<keyword evidence="3" id="KW-1185">Reference proteome</keyword>
<protein>
    <submittedName>
        <fullName evidence="2">Uncharacterized protein</fullName>
    </submittedName>
</protein>
<feature type="chain" id="PRO_5011667223" evidence="1">
    <location>
        <begin position="31"/>
        <end position="41"/>
    </location>
</feature>